<dbReference type="InterPro" id="IPR036709">
    <property type="entry name" value="Autotransporte_beta_dom_sf"/>
</dbReference>
<evidence type="ECO:0000313" key="1">
    <source>
        <dbReference type="EMBL" id="KXB78303.1"/>
    </source>
</evidence>
<name>A0A134BEB6_9PORP</name>
<dbReference type="EMBL" id="LSDK01000014">
    <property type="protein sequence ID" value="KXB78303.1"/>
    <property type="molecule type" value="Genomic_DNA"/>
</dbReference>
<dbReference type="Proteomes" id="UP000070224">
    <property type="component" value="Unassembled WGS sequence"/>
</dbReference>
<dbReference type="InterPro" id="IPR021958">
    <property type="entry name" value="DUF3575"/>
</dbReference>
<gene>
    <name evidence="1" type="ORF">HMPREF3185_00180</name>
</gene>
<reference evidence="2" key="1">
    <citation type="submission" date="2016-01" db="EMBL/GenBank/DDBJ databases">
        <authorList>
            <person name="Mitreva M."/>
            <person name="Pepin K.H."/>
            <person name="Mihindukulasuriya K.A."/>
            <person name="Fulton R."/>
            <person name="Fronick C."/>
            <person name="O'Laughlin M."/>
            <person name="Miner T."/>
            <person name="Herter B."/>
            <person name="Rosa B.A."/>
            <person name="Cordes M."/>
            <person name="Tomlinson C."/>
            <person name="Wollam A."/>
            <person name="Palsikar V.B."/>
            <person name="Mardis E.R."/>
            <person name="Wilson R.K."/>
        </authorList>
    </citation>
    <scope>NUCLEOTIDE SEQUENCE [LARGE SCALE GENOMIC DNA]</scope>
    <source>
        <strain evidence="2">KA00683</strain>
    </source>
</reference>
<accession>A0A134BEB6</accession>
<dbReference type="SUPFAM" id="SSF103515">
    <property type="entry name" value="Autotransporter"/>
    <property type="match status" value="1"/>
</dbReference>
<comment type="caution">
    <text evidence="1">The sequence shown here is derived from an EMBL/GenBank/DDBJ whole genome shotgun (WGS) entry which is preliminary data.</text>
</comment>
<dbReference type="STRING" id="322095.HMPREF3185_00180"/>
<evidence type="ECO:0000313" key="2">
    <source>
        <dbReference type="Proteomes" id="UP000070224"/>
    </source>
</evidence>
<sequence length="218" mass="23877">MKFYQNVQQMIRRIALLLVLAFVGATEGLHAQRFAVSANLPALLTGTISVEPSVALGDRTSLQLSFSARPGLFKLPMPVGLINTLYGHLGNVGFSERLKWGSVEHAEMAAFSPALRYWTKGVYNRGFFVSGHALGMVYRFGGGSLSRTYSEGFLVGAGGSIGYSYELAPHWNLEAEVGLAGVWTRYDERYSAKQVRTADKSRVMVLPSRIGLSLAYVF</sequence>
<dbReference type="AlphaFoldDB" id="A0A134BEB6"/>
<protein>
    <recommendedName>
        <fullName evidence="3">DUF3575 domain-containing protein</fullName>
    </recommendedName>
</protein>
<dbReference type="PATRIC" id="fig|322095.3.peg.180"/>
<dbReference type="OrthoDB" id="1060107at2"/>
<organism evidence="1 2">
    <name type="scientific">Porphyromonas somerae</name>
    <dbReference type="NCBI Taxonomy" id="322095"/>
    <lineage>
        <taxon>Bacteria</taxon>
        <taxon>Pseudomonadati</taxon>
        <taxon>Bacteroidota</taxon>
        <taxon>Bacteroidia</taxon>
        <taxon>Bacteroidales</taxon>
        <taxon>Porphyromonadaceae</taxon>
        <taxon>Porphyromonas</taxon>
    </lineage>
</organism>
<dbReference type="Pfam" id="PF12099">
    <property type="entry name" value="DUF3575"/>
    <property type="match status" value="1"/>
</dbReference>
<evidence type="ECO:0008006" key="3">
    <source>
        <dbReference type="Google" id="ProtNLM"/>
    </source>
</evidence>
<keyword evidence="2" id="KW-1185">Reference proteome</keyword>
<proteinExistence type="predicted"/>